<proteinExistence type="predicted"/>
<reference evidence="1" key="1">
    <citation type="submission" date="2019-07" db="EMBL/GenBank/DDBJ databases">
        <authorList>
            <person name="Dittberner H."/>
        </authorList>
    </citation>
    <scope>NUCLEOTIDE SEQUENCE [LARGE SCALE GENOMIC DNA]</scope>
</reference>
<dbReference type="InterPro" id="IPR032675">
    <property type="entry name" value="LRR_dom_sf"/>
</dbReference>
<dbReference type="Proteomes" id="UP000489600">
    <property type="component" value="Unassembled WGS sequence"/>
</dbReference>
<dbReference type="InterPro" id="IPR001611">
    <property type="entry name" value="Leu-rich_rpt"/>
</dbReference>
<comment type="caution">
    <text evidence="1">The sequence shown here is derived from an EMBL/GenBank/DDBJ whole genome shotgun (WGS) entry which is preliminary data.</text>
</comment>
<dbReference type="Gene3D" id="3.80.10.10">
    <property type="entry name" value="Ribonuclease Inhibitor"/>
    <property type="match status" value="1"/>
</dbReference>
<name>A0A565B4S4_9BRAS</name>
<protein>
    <recommendedName>
        <fullName evidence="3">WPP domain-containing protein</fullName>
    </recommendedName>
</protein>
<dbReference type="AlphaFoldDB" id="A0A565B4S4"/>
<evidence type="ECO:0000313" key="2">
    <source>
        <dbReference type="Proteomes" id="UP000489600"/>
    </source>
</evidence>
<evidence type="ECO:0008006" key="3">
    <source>
        <dbReference type="Google" id="ProtNLM"/>
    </source>
</evidence>
<dbReference type="PANTHER" id="PTHR46761:SF3">
    <property type="entry name" value="(RAPE) HYPOTHETICAL PROTEIN"/>
    <property type="match status" value="1"/>
</dbReference>
<dbReference type="InterPro" id="IPR045203">
    <property type="entry name" value="RanGAP1/2"/>
</dbReference>
<organism evidence="1 2">
    <name type="scientific">Arabis nemorensis</name>
    <dbReference type="NCBI Taxonomy" id="586526"/>
    <lineage>
        <taxon>Eukaryota</taxon>
        <taxon>Viridiplantae</taxon>
        <taxon>Streptophyta</taxon>
        <taxon>Embryophyta</taxon>
        <taxon>Tracheophyta</taxon>
        <taxon>Spermatophyta</taxon>
        <taxon>Magnoliopsida</taxon>
        <taxon>eudicotyledons</taxon>
        <taxon>Gunneridae</taxon>
        <taxon>Pentapetalae</taxon>
        <taxon>rosids</taxon>
        <taxon>malvids</taxon>
        <taxon>Brassicales</taxon>
        <taxon>Brassicaceae</taxon>
        <taxon>Arabideae</taxon>
        <taxon>Arabis</taxon>
    </lineage>
</organism>
<dbReference type="SUPFAM" id="SSF52047">
    <property type="entry name" value="RNI-like"/>
    <property type="match status" value="1"/>
</dbReference>
<keyword evidence="2" id="KW-1185">Reference proteome</keyword>
<accession>A0A565B4S4</accession>
<dbReference type="GO" id="GO:0005096">
    <property type="term" value="F:GTPase activator activity"/>
    <property type="evidence" value="ECO:0007669"/>
    <property type="project" value="InterPro"/>
</dbReference>
<gene>
    <name evidence="1" type="ORF">ANE_LOCUS7087</name>
</gene>
<dbReference type="OrthoDB" id="120976at2759"/>
<dbReference type="SMART" id="SM00368">
    <property type="entry name" value="LRR_RI"/>
    <property type="match status" value="3"/>
</dbReference>
<dbReference type="PANTHER" id="PTHR46761">
    <property type="entry name" value="RAN GTPASE-ACTIVATING PROTEIN 1"/>
    <property type="match status" value="1"/>
</dbReference>
<dbReference type="Pfam" id="PF13516">
    <property type="entry name" value="LRR_6"/>
    <property type="match status" value="2"/>
</dbReference>
<evidence type="ECO:0000313" key="1">
    <source>
        <dbReference type="EMBL" id="VVA96642.1"/>
    </source>
</evidence>
<dbReference type="EMBL" id="CABITT030000003">
    <property type="protein sequence ID" value="VVA96642.1"/>
    <property type="molecule type" value="Genomic_DNA"/>
</dbReference>
<sequence>MVDTSLSKEDAIEENDFETCTHTRQLCDNGIKIGVSISKTFSNFNFLTVLNLSYTNLENEGTIALVNALKNSAPSLGVIEMAGNNITHDAASAIAACLATKRHLKKLNLSKNDLQDEGCVEIVKIMKDLELEYVDMSYNDLRRGALGLAHVVVKKESFKMLNIDGNVISVKGIDEVKEIFKNCPQLLGPLDENIPDGEENEDHEEQNLEDFEDEFVSVFIFY</sequence>